<organism evidence="3 4">
    <name type="scientific">Ilumatobacter fluminis</name>
    <dbReference type="NCBI Taxonomy" id="467091"/>
    <lineage>
        <taxon>Bacteria</taxon>
        <taxon>Bacillati</taxon>
        <taxon>Actinomycetota</taxon>
        <taxon>Acidimicrobiia</taxon>
        <taxon>Acidimicrobiales</taxon>
        <taxon>Ilumatobacteraceae</taxon>
        <taxon>Ilumatobacter</taxon>
    </lineage>
</organism>
<proteinExistence type="predicted"/>
<dbReference type="SUPFAM" id="SSF54637">
    <property type="entry name" value="Thioesterase/thiol ester dehydrase-isomerase"/>
    <property type="match status" value="2"/>
</dbReference>
<accession>A0A4R7HX49</accession>
<reference evidence="3 4" key="1">
    <citation type="submission" date="2019-03" db="EMBL/GenBank/DDBJ databases">
        <title>Sequencing the genomes of 1000 actinobacteria strains.</title>
        <authorList>
            <person name="Klenk H.-P."/>
        </authorList>
    </citation>
    <scope>NUCLEOTIDE SEQUENCE [LARGE SCALE GENOMIC DNA]</scope>
    <source>
        <strain evidence="3 4">DSM 18936</strain>
    </source>
</reference>
<dbReference type="EMBL" id="SOAU01000001">
    <property type="protein sequence ID" value="TDT15595.1"/>
    <property type="molecule type" value="Genomic_DNA"/>
</dbReference>
<feature type="domain" description="Acyl-CoA thioesterase-like N-terminal HotDog" evidence="1">
    <location>
        <begin position="23"/>
        <end position="104"/>
    </location>
</feature>
<gene>
    <name evidence="3" type="ORF">BDK89_1170</name>
</gene>
<dbReference type="Gene3D" id="2.40.160.210">
    <property type="entry name" value="Acyl-CoA thioesterase, double hotdog domain"/>
    <property type="match status" value="1"/>
</dbReference>
<sequence length="269" mass="28877">MSEFEQATTVTPRGDGSYDATIHEGWDIMGNANGGYLIALAARAMGDAVDRPPLSLTAHYLSPGRVGPVTVDTEVVRAGRRMAVVRGTVVSPEHGPVMALLGTFADQPDAERAGPSVVDAAPPDLPPFDECVPAGPPVAMNVSGFGHRVVCAYHPDDMGFREGNPTGTAMMRGWFEFADGSPIDAFGLLVALDAFAPVCFNREEFPPSWAPTLELTTHIRETPSPGPLRCVFRSRFIQNGMFEEDGEVWDSRGVLVAQSRQLALIPKPM</sequence>
<evidence type="ECO:0000313" key="4">
    <source>
        <dbReference type="Proteomes" id="UP000294558"/>
    </source>
</evidence>
<dbReference type="InterPro" id="IPR042171">
    <property type="entry name" value="Acyl-CoA_hotdog"/>
</dbReference>
<evidence type="ECO:0000313" key="3">
    <source>
        <dbReference type="EMBL" id="TDT15595.1"/>
    </source>
</evidence>
<dbReference type="PANTHER" id="PTHR38110:SF1">
    <property type="entry name" value="THIOESTERASE DOMAIN-CONTAINING PROTEIN"/>
    <property type="match status" value="1"/>
</dbReference>
<comment type="caution">
    <text evidence="3">The sequence shown here is derived from an EMBL/GenBank/DDBJ whole genome shotgun (WGS) entry which is preliminary data.</text>
</comment>
<dbReference type="Proteomes" id="UP000294558">
    <property type="component" value="Unassembled WGS sequence"/>
</dbReference>
<protein>
    <submittedName>
        <fullName evidence="3">Thioesterase superfamily protein</fullName>
    </submittedName>
</protein>
<dbReference type="InterPro" id="IPR049450">
    <property type="entry name" value="ACOT8-like_C"/>
</dbReference>
<evidence type="ECO:0000259" key="2">
    <source>
        <dbReference type="Pfam" id="PF20789"/>
    </source>
</evidence>
<dbReference type="CDD" id="cd03443">
    <property type="entry name" value="PaaI_thioesterase"/>
    <property type="match status" value="1"/>
</dbReference>
<name>A0A4R7HX49_9ACTN</name>
<dbReference type="PANTHER" id="PTHR38110">
    <property type="entry name" value="CHROMOSOME 23, WHOLE GENOME SHOTGUN SEQUENCE"/>
    <property type="match status" value="1"/>
</dbReference>
<dbReference type="Pfam" id="PF20789">
    <property type="entry name" value="4HBT_3C"/>
    <property type="match status" value="1"/>
</dbReference>
<dbReference type="InterPro" id="IPR052389">
    <property type="entry name" value="Sec_Metab_Biosynth-Assoc"/>
</dbReference>
<keyword evidence="4" id="KW-1185">Reference proteome</keyword>
<dbReference type="InterPro" id="IPR029069">
    <property type="entry name" value="HotDog_dom_sf"/>
</dbReference>
<dbReference type="Pfam" id="PF13622">
    <property type="entry name" value="4HBT_3"/>
    <property type="match status" value="1"/>
</dbReference>
<dbReference type="RefSeq" id="WP_133868033.1">
    <property type="nucleotide sequence ID" value="NZ_SOAU01000001.1"/>
</dbReference>
<dbReference type="AlphaFoldDB" id="A0A4R7HX49"/>
<dbReference type="InterPro" id="IPR049449">
    <property type="entry name" value="TesB_ACOT8-like_N"/>
</dbReference>
<evidence type="ECO:0000259" key="1">
    <source>
        <dbReference type="Pfam" id="PF13622"/>
    </source>
</evidence>
<dbReference type="OrthoDB" id="5418286at2"/>
<feature type="domain" description="Acyl-CoA thioesterase-like C-terminal" evidence="2">
    <location>
        <begin position="129"/>
        <end position="265"/>
    </location>
</feature>